<gene>
    <name evidence="2" type="ORF">SAMN02745728_02385</name>
</gene>
<feature type="transmembrane region" description="Helical" evidence="1">
    <location>
        <begin position="146"/>
        <end position="167"/>
    </location>
</feature>
<evidence type="ECO:0000313" key="3">
    <source>
        <dbReference type="Proteomes" id="UP000186469"/>
    </source>
</evidence>
<dbReference type="EMBL" id="FRDI01000020">
    <property type="protein sequence ID" value="SHN73146.1"/>
    <property type="molecule type" value="Genomic_DNA"/>
</dbReference>
<evidence type="ECO:0000256" key="1">
    <source>
        <dbReference type="SAM" id="Phobius"/>
    </source>
</evidence>
<proteinExistence type="predicted"/>
<feature type="transmembrane region" description="Helical" evidence="1">
    <location>
        <begin position="82"/>
        <end position="102"/>
    </location>
</feature>
<feature type="transmembrane region" description="Helical" evidence="1">
    <location>
        <begin position="31"/>
        <end position="50"/>
    </location>
</feature>
<dbReference type="AlphaFoldDB" id="A0A1M7TR51"/>
<feature type="transmembrane region" description="Helical" evidence="1">
    <location>
        <begin position="56"/>
        <end position="75"/>
    </location>
</feature>
<keyword evidence="1" id="KW-1133">Transmembrane helix</keyword>
<keyword evidence="1" id="KW-0472">Membrane</keyword>
<dbReference type="Proteomes" id="UP000186469">
    <property type="component" value="Unassembled WGS sequence"/>
</dbReference>
<accession>A0A1M7TR51</accession>
<sequence>MISQQQNNNFNNCSISPIKDLISFIPTPGKIYLFFHAIICLLAVYFSIAGILKGDWAIFLLLFTIPTILISIGCLSIKTKYWLIPFISALIGAIFVLGVSVVNNVWSNLWGLLLFYCYSLLSVLSKKITQKGEQARPTLDLLNKKLSFGLTLFLIYAVWRIGEGLWLLKVFSWNFIEIWQLGGFNQLPFIINLAMTFVFIATLYGFFQRKKRLFFISMIIIAGNSLINFLPYLFRGDFDVLFSKYLIALYILPLVFLYYLLTAKDAEQYFPLGVLPKKQQ</sequence>
<keyword evidence="1" id="KW-0812">Transmembrane</keyword>
<evidence type="ECO:0000313" key="2">
    <source>
        <dbReference type="EMBL" id="SHN73146.1"/>
    </source>
</evidence>
<reference evidence="2 3" key="1">
    <citation type="submission" date="2016-12" db="EMBL/GenBank/DDBJ databases">
        <authorList>
            <person name="Song W.-J."/>
            <person name="Kurnit D.M."/>
        </authorList>
    </citation>
    <scope>NUCLEOTIDE SEQUENCE [LARGE SCALE GENOMIC DNA]</scope>
    <source>
        <strain evidence="2 3">DSM 11393</strain>
    </source>
</reference>
<name>A0A1M7TR51_9BACT</name>
<feature type="transmembrane region" description="Helical" evidence="1">
    <location>
        <begin position="108"/>
        <end position="125"/>
    </location>
</feature>
<feature type="transmembrane region" description="Helical" evidence="1">
    <location>
        <begin position="213"/>
        <end position="234"/>
    </location>
</feature>
<dbReference type="RefSeq" id="WP_072698045.1">
    <property type="nucleotide sequence ID" value="NZ_FRDI01000020.1"/>
</dbReference>
<protein>
    <submittedName>
        <fullName evidence="2">Uncharacterized protein</fullName>
    </submittedName>
</protein>
<feature type="transmembrane region" description="Helical" evidence="1">
    <location>
        <begin position="240"/>
        <end position="261"/>
    </location>
</feature>
<feature type="transmembrane region" description="Helical" evidence="1">
    <location>
        <begin position="187"/>
        <end position="206"/>
    </location>
</feature>
<organism evidence="2 3">
    <name type="scientific">Desulfovibrio litoralis DSM 11393</name>
    <dbReference type="NCBI Taxonomy" id="1121455"/>
    <lineage>
        <taxon>Bacteria</taxon>
        <taxon>Pseudomonadati</taxon>
        <taxon>Thermodesulfobacteriota</taxon>
        <taxon>Desulfovibrionia</taxon>
        <taxon>Desulfovibrionales</taxon>
        <taxon>Desulfovibrionaceae</taxon>
        <taxon>Desulfovibrio</taxon>
    </lineage>
</organism>
<keyword evidence="3" id="KW-1185">Reference proteome</keyword>